<dbReference type="SUPFAM" id="SSF47384">
    <property type="entry name" value="Homodimeric domain of signal transducing histidine kinase"/>
    <property type="match status" value="1"/>
</dbReference>
<dbReference type="InterPro" id="IPR000700">
    <property type="entry name" value="PAS-assoc_C"/>
</dbReference>
<dbReference type="NCBIfam" id="TIGR00229">
    <property type="entry name" value="sensory_box"/>
    <property type="match status" value="2"/>
</dbReference>
<dbReference type="Gene3D" id="1.10.287.130">
    <property type="match status" value="1"/>
</dbReference>
<dbReference type="InterPro" id="IPR003661">
    <property type="entry name" value="HisK_dim/P_dom"/>
</dbReference>
<dbReference type="CDD" id="cd00130">
    <property type="entry name" value="PAS"/>
    <property type="match status" value="1"/>
</dbReference>
<dbReference type="PROSITE" id="PS50109">
    <property type="entry name" value="HIS_KIN"/>
    <property type="match status" value="1"/>
</dbReference>
<feature type="domain" description="PAC" evidence="10">
    <location>
        <begin position="244"/>
        <end position="297"/>
    </location>
</feature>
<evidence type="ECO:0000259" key="10">
    <source>
        <dbReference type="PROSITE" id="PS50113"/>
    </source>
</evidence>
<gene>
    <name evidence="11" type="ORF">Q2T77_11115</name>
</gene>
<dbReference type="Gene3D" id="3.40.50.2300">
    <property type="match status" value="1"/>
</dbReference>
<dbReference type="Pfam" id="PF00072">
    <property type="entry name" value="Response_reg"/>
    <property type="match status" value="1"/>
</dbReference>
<dbReference type="Gene3D" id="3.30.565.10">
    <property type="entry name" value="Histidine kinase-like ATPase, C-terminal domain"/>
    <property type="match status" value="1"/>
</dbReference>
<dbReference type="InterPro" id="IPR011006">
    <property type="entry name" value="CheY-like_superfamily"/>
</dbReference>
<feature type="domain" description="Response regulatory" evidence="8">
    <location>
        <begin position="676"/>
        <end position="792"/>
    </location>
</feature>
<dbReference type="EMBL" id="JAUKVY010000006">
    <property type="protein sequence ID" value="MDO1532837.1"/>
    <property type="molecule type" value="Genomic_DNA"/>
</dbReference>
<evidence type="ECO:0000256" key="2">
    <source>
        <dbReference type="ARBA" id="ARBA00012438"/>
    </source>
</evidence>
<dbReference type="Gene3D" id="3.30.450.20">
    <property type="entry name" value="PAS domain"/>
    <property type="match status" value="3"/>
</dbReference>
<dbReference type="InterPro" id="IPR005467">
    <property type="entry name" value="His_kinase_dom"/>
</dbReference>
<feature type="domain" description="PAS" evidence="9">
    <location>
        <begin position="298"/>
        <end position="370"/>
    </location>
</feature>
<dbReference type="PRINTS" id="PR00344">
    <property type="entry name" value="BCTRLSENSOR"/>
</dbReference>
<dbReference type="SMART" id="SM00091">
    <property type="entry name" value="PAS"/>
    <property type="match status" value="2"/>
</dbReference>
<dbReference type="Pfam" id="PF08447">
    <property type="entry name" value="PAS_3"/>
    <property type="match status" value="1"/>
</dbReference>
<sequence length="796" mass="87774">MATLIRAHDWSASSLGDPALWPQSLRTVVRLMLNTGHPMYVWWGPELTCLYNDAYRESIGPERHPGSLGRPAREVWAEIWEVIFPQIEQVLSGGGATWHVDHLVPITRYGRREDVYWTYSYSPIDDESAPGGIGGVLVQCTETTQQVLAARQLASERDRLAALHESELRFRSALQAGGMGAWETDYQSLTRSWTPEGMALFGLSLPDGRGCVGGPDDEYVAALHPDHRHLAAGFRELADRQDSFPAQYWIVRADGSKLWLEGRGMVISRMPDGRAHRLVSIMADATERKRAEERLLVEHQRLELALGAGRMGAYDMDMRDNVLWWSAQTYRLFGVSEQDFVPTPAHVLALLHPDDREDFIRRRAEAIQGHRPFVHEFRILRPDGTQAWLGHRGHVEYDAGGRPVRIFGVTMDITERKLVETRLQDADRQKDRFIAMLAHELRNPLAPIRNAIAVLRKIGGADATSAWCHDVIDRQVSQMAHLLDDLLDASRLNHGHLRLRMQPLQLATAIDRAIEIARPVIDAGGHSFALHIPARPIELEGDLTRLAQVFSNILINAAKYTPRGGAIALTLEREGQQALVSVTDTGIGIESHHGERIFEMFGQVESSLARAQGGQGIGLALAKALVEMHGGTITASSEGLGKGSRFEVRLPLAAMEAESNQEAPGAGESSAAAGCRVLVVDDMRDSADSLALAVQALGYEVEVAYGGEAALRKVEATRPDIVLLDLGMPVMDGYEVCRRIRASPWGHEVLLVAQTGWGTDNDREGTRKAGFDHHLVKPVELGALAVLLESASPSSR</sequence>
<dbReference type="RefSeq" id="WP_301808111.1">
    <property type="nucleotide sequence ID" value="NZ_JAUJZH010000006.1"/>
</dbReference>
<evidence type="ECO:0000256" key="1">
    <source>
        <dbReference type="ARBA" id="ARBA00000085"/>
    </source>
</evidence>
<accession>A0ABT8S4B0</accession>
<keyword evidence="5" id="KW-0418">Kinase</keyword>
<evidence type="ECO:0000259" key="7">
    <source>
        <dbReference type="PROSITE" id="PS50109"/>
    </source>
</evidence>
<comment type="catalytic activity">
    <reaction evidence="1">
        <text>ATP + protein L-histidine = ADP + protein N-phospho-L-histidine.</text>
        <dbReference type="EC" id="2.7.13.3"/>
    </reaction>
</comment>
<evidence type="ECO:0000313" key="12">
    <source>
        <dbReference type="Proteomes" id="UP001169027"/>
    </source>
</evidence>
<dbReference type="PROSITE" id="PS50112">
    <property type="entry name" value="PAS"/>
    <property type="match status" value="1"/>
</dbReference>
<feature type="modified residue" description="4-aspartylphosphate" evidence="6">
    <location>
        <position position="725"/>
    </location>
</feature>
<comment type="caution">
    <text evidence="11">The sequence shown here is derived from an EMBL/GenBank/DDBJ whole genome shotgun (WGS) entry which is preliminary data.</text>
</comment>
<dbReference type="PANTHER" id="PTHR43047">
    <property type="entry name" value="TWO-COMPONENT HISTIDINE PROTEIN KINASE"/>
    <property type="match status" value="1"/>
</dbReference>
<evidence type="ECO:0000256" key="6">
    <source>
        <dbReference type="PROSITE-ProRule" id="PRU00169"/>
    </source>
</evidence>
<dbReference type="InterPro" id="IPR004358">
    <property type="entry name" value="Sig_transdc_His_kin-like_C"/>
</dbReference>
<dbReference type="InterPro" id="IPR035965">
    <property type="entry name" value="PAS-like_dom_sf"/>
</dbReference>
<evidence type="ECO:0000259" key="9">
    <source>
        <dbReference type="PROSITE" id="PS50112"/>
    </source>
</evidence>
<dbReference type="InterPro" id="IPR001789">
    <property type="entry name" value="Sig_transdc_resp-reg_receiver"/>
</dbReference>
<protein>
    <recommendedName>
        <fullName evidence="2">histidine kinase</fullName>
        <ecNumber evidence="2">2.7.13.3</ecNumber>
    </recommendedName>
</protein>
<dbReference type="InterPro" id="IPR036890">
    <property type="entry name" value="HATPase_C_sf"/>
</dbReference>
<dbReference type="Pfam" id="PF02518">
    <property type="entry name" value="HATPase_c"/>
    <property type="match status" value="1"/>
</dbReference>
<evidence type="ECO:0000259" key="8">
    <source>
        <dbReference type="PROSITE" id="PS50110"/>
    </source>
</evidence>
<dbReference type="InterPro" id="IPR000014">
    <property type="entry name" value="PAS"/>
</dbReference>
<dbReference type="SUPFAM" id="SSF55874">
    <property type="entry name" value="ATPase domain of HSP90 chaperone/DNA topoisomerase II/histidine kinase"/>
    <property type="match status" value="1"/>
</dbReference>
<evidence type="ECO:0000256" key="3">
    <source>
        <dbReference type="ARBA" id="ARBA00022553"/>
    </source>
</evidence>
<evidence type="ECO:0000256" key="5">
    <source>
        <dbReference type="ARBA" id="ARBA00022777"/>
    </source>
</evidence>
<feature type="domain" description="Histidine kinase" evidence="7">
    <location>
        <begin position="436"/>
        <end position="654"/>
    </location>
</feature>
<evidence type="ECO:0000313" key="11">
    <source>
        <dbReference type="EMBL" id="MDO1532837.1"/>
    </source>
</evidence>
<dbReference type="PROSITE" id="PS50113">
    <property type="entry name" value="PAC"/>
    <property type="match status" value="2"/>
</dbReference>
<dbReference type="CDD" id="cd17580">
    <property type="entry name" value="REC_2_DhkD-like"/>
    <property type="match status" value="1"/>
</dbReference>
<dbReference type="SMART" id="SM00448">
    <property type="entry name" value="REC"/>
    <property type="match status" value="1"/>
</dbReference>
<dbReference type="Pfam" id="PF00512">
    <property type="entry name" value="HisKA"/>
    <property type="match status" value="1"/>
</dbReference>
<dbReference type="CDD" id="cd16922">
    <property type="entry name" value="HATPase_EvgS-ArcB-TorS-like"/>
    <property type="match status" value="1"/>
</dbReference>
<dbReference type="InterPro" id="IPR036097">
    <property type="entry name" value="HisK_dim/P_sf"/>
</dbReference>
<evidence type="ECO:0000256" key="4">
    <source>
        <dbReference type="ARBA" id="ARBA00022679"/>
    </source>
</evidence>
<dbReference type="InterPro" id="IPR003594">
    <property type="entry name" value="HATPase_dom"/>
</dbReference>
<name>A0ABT8S4B0_9BURK</name>
<dbReference type="CDD" id="cd00082">
    <property type="entry name" value="HisKA"/>
    <property type="match status" value="1"/>
</dbReference>
<dbReference type="SUPFAM" id="SSF52172">
    <property type="entry name" value="CheY-like"/>
    <property type="match status" value="1"/>
</dbReference>
<dbReference type="SUPFAM" id="SSF55785">
    <property type="entry name" value="PYP-like sensor domain (PAS domain)"/>
    <property type="match status" value="2"/>
</dbReference>
<dbReference type="SMART" id="SM00387">
    <property type="entry name" value="HATPase_c"/>
    <property type="match status" value="1"/>
</dbReference>
<dbReference type="SMART" id="SM00388">
    <property type="entry name" value="HisKA"/>
    <property type="match status" value="1"/>
</dbReference>
<reference evidence="11" key="1">
    <citation type="submission" date="2023-06" db="EMBL/GenBank/DDBJ databases">
        <authorList>
            <person name="Jiang Y."/>
            <person name="Liu Q."/>
        </authorList>
    </citation>
    <scope>NUCLEOTIDE SEQUENCE</scope>
    <source>
        <strain evidence="11">CGMCC 1.12090</strain>
    </source>
</reference>
<keyword evidence="4" id="KW-0808">Transferase</keyword>
<keyword evidence="3 6" id="KW-0597">Phosphoprotein</keyword>
<feature type="domain" description="PAC" evidence="10">
    <location>
        <begin position="373"/>
        <end position="425"/>
    </location>
</feature>
<dbReference type="InterPro" id="IPR001610">
    <property type="entry name" value="PAC"/>
</dbReference>
<proteinExistence type="predicted"/>
<dbReference type="Gene3D" id="2.10.70.100">
    <property type="match status" value="2"/>
</dbReference>
<keyword evidence="12" id="KW-1185">Reference proteome</keyword>
<dbReference type="Proteomes" id="UP001169027">
    <property type="component" value="Unassembled WGS sequence"/>
</dbReference>
<dbReference type="EC" id="2.7.13.3" evidence="2"/>
<dbReference type="PROSITE" id="PS50110">
    <property type="entry name" value="RESPONSE_REGULATORY"/>
    <property type="match status" value="1"/>
</dbReference>
<dbReference type="InterPro" id="IPR013655">
    <property type="entry name" value="PAS_fold_3"/>
</dbReference>
<organism evidence="11 12">
    <name type="scientific">Variovorax ginsengisoli</name>
    <dbReference type="NCBI Taxonomy" id="363844"/>
    <lineage>
        <taxon>Bacteria</taxon>
        <taxon>Pseudomonadati</taxon>
        <taxon>Pseudomonadota</taxon>
        <taxon>Betaproteobacteria</taxon>
        <taxon>Burkholderiales</taxon>
        <taxon>Comamonadaceae</taxon>
        <taxon>Variovorax</taxon>
    </lineage>
</organism>
<dbReference type="SMART" id="SM00086">
    <property type="entry name" value="PAC"/>
    <property type="match status" value="2"/>
</dbReference>
<dbReference type="PANTHER" id="PTHR43047:SF72">
    <property type="entry name" value="OSMOSENSING HISTIDINE PROTEIN KINASE SLN1"/>
    <property type="match status" value="1"/>
</dbReference>